<sequence>MTHSALSRTSATQHLYAERLFDGEHWLTEQLISIEHGRISTIAPYSTRQHAHLSKQDSTGLIAPGFIDIHVNGGGGVLFNHQPNTEALAAIVKAHSQFGTVALLPTLITDDDDVMQRAHQAICQALGPQQIAGILGVHYEGPYLNPLRKGVHHENKIRPANPEFFTPLLKIPDEGKVLVTLAPELAPAGFIQMLAAQGVRVSAGHTAASYAQIQQALAQGVSGFTHLFNAMSPLTSREPGVVGAALDDRDSWCGMIVDGHHIHPAVMRTAVRAKGSDKIMLVTDAIHSVGYGQRELNFLGKAVLNDNGKVTTLDGTLAGSDLDMASAVRNALQYGLGDETAVLQMASRNPAQYLRVSHRLGYLRPGYQASIVCLDNNWQVIQCWINGQYQISDSDR</sequence>
<keyword evidence="4 5" id="KW-0119">Carbohydrate metabolism</keyword>
<proteinExistence type="inferred from homology"/>
<dbReference type="Pfam" id="PF01979">
    <property type="entry name" value="Amidohydro_1"/>
    <property type="match status" value="1"/>
</dbReference>
<organism evidence="7 8">
    <name type="scientific">Pokkaliibacter plantistimulans</name>
    <dbReference type="NCBI Taxonomy" id="1635171"/>
    <lineage>
        <taxon>Bacteria</taxon>
        <taxon>Pseudomonadati</taxon>
        <taxon>Pseudomonadota</taxon>
        <taxon>Gammaproteobacteria</taxon>
        <taxon>Oceanospirillales</taxon>
        <taxon>Balneatrichaceae</taxon>
        <taxon>Pokkaliibacter</taxon>
    </lineage>
</organism>
<dbReference type="PANTHER" id="PTHR11113:SF14">
    <property type="entry name" value="N-ACETYLGLUCOSAMINE-6-PHOSPHATE DEACETYLASE"/>
    <property type="match status" value="1"/>
</dbReference>
<keyword evidence="8" id="KW-1185">Reference proteome</keyword>
<name>A0ABX5LQC9_9GAMM</name>
<dbReference type="Gene3D" id="3.20.20.140">
    <property type="entry name" value="Metal-dependent hydrolases"/>
    <property type="match status" value="1"/>
</dbReference>
<keyword evidence="3 5" id="KW-0378">Hydrolase</keyword>
<evidence type="ECO:0000256" key="2">
    <source>
        <dbReference type="ARBA" id="ARBA00022723"/>
    </source>
</evidence>
<protein>
    <submittedName>
        <fullName evidence="7">N-acetylglucosamine 6-phosphate deacetylase</fullName>
    </submittedName>
</protein>
<comment type="caution">
    <text evidence="7">The sequence shown here is derived from an EMBL/GenBank/DDBJ whole genome shotgun (WGS) entry which is preliminary data.</text>
</comment>
<dbReference type="SUPFAM" id="SSF51338">
    <property type="entry name" value="Composite domain of metallo-dependent hydrolases"/>
    <property type="match status" value="1"/>
</dbReference>
<dbReference type="Proteomes" id="UP000248090">
    <property type="component" value="Unassembled WGS sequence"/>
</dbReference>
<dbReference type="InterPro" id="IPR006680">
    <property type="entry name" value="Amidohydro-rel"/>
</dbReference>
<dbReference type="RefSeq" id="WP_110190006.1">
    <property type="nucleotide sequence ID" value="NZ_CP177354.1"/>
</dbReference>
<dbReference type="InterPro" id="IPR003764">
    <property type="entry name" value="GlcNAc_6-P_deAcase"/>
</dbReference>
<dbReference type="PANTHER" id="PTHR11113">
    <property type="entry name" value="N-ACETYLGLUCOSAMINE-6-PHOSPHATE DEACETYLASE"/>
    <property type="match status" value="1"/>
</dbReference>
<dbReference type="SUPFAM" id="SSF51556">
    <property type="entry name" value="Metallo-dependent hydrolases"/>
    <property type="match status" value="1"/>
</dbReference>
<feature type="domain" description="Amidohydrolase-related" evidence="6">
    <location>
        <begin position="62"/>
        <end position="387"/>
    </location>
</feature>
<evidence type="ECO:0000313" key="8">
    <source>
        <dbReference type="Proteomes" id="UP000248090"/>
    </source>
</evidence>
<reference evidence="7 8" key="1">
    <citation type="submission" date="2015-03" db="EMBL/GenBank/DDBJ databases">
        <authorList>
            <person name="Krishnan R."/>
            <person name="Midha S."/>
            <person name="Patil P.B."/>
            <person name="Rameshkumar N."/>
        </authorList>
    </citation>
    <scope>NUCLEOTIDE SEQUENCE [LARGE SCALE GENOMIC DNA]</scope>
    <source>
        <strain evidence="7 8">L1E11</strain>
    </source>
</reference>
<evidence type="ECO:0000256" key="5">
    <source>
        <dbReference type="PIRNR" id="PIRNR038994"/>
    </source>
</evidence>
<evidence type="ECO:0000313" key="7">
    <source>
        <dbReference type="EMBL" id="PXF28782.1"/>
    </source>
</evidence>
<dbReference type="InterPro" id="IPR011059">
    <property type="entry name" value="Metal-dep_hydrolase_composite"/>
</dbReference>
<dbReference type="NCBIfam" id="TIGR00221">
    <property type="entry name" value="nagA"/>
    <property type="match status" value="1"/>
</dbReference>
<evidence type="ECO:0000256" key="3">
    <source>
        <dbReference type="ARBA" id="ARBA00022801"/>
    </source>
</evidence>
<dbReference type="EMBL" id="LAPT01000146">
    <property type="protein sequence ID" value="PXF28782.1"/>
    <property type="molecule type" value="Genomic_DNA"/>
</dbReference>
<gene>
    <name evidence="7" type="ORF">WH50_24450</name>
</gene>
<evidence type="ECO:0000259" key="6">
    <source>
        <dbReference type="Pfam" id="PF01979"/>
    </source>
</evidence>
<evidence type="ECO:0000256" key="4">
    <source>
        <dbReference type="ARBA" id="ARBA00023277"/>
    </source>
</evidence>
<dbReference type="PIRSF" id="PIRSF038994">
    <property type="entry name" value="NagA"/>
    <property type="match status" value="1"/>
</dbReference>
<accession>A0ABX5LQC9</accession>
<dbReference type="InterPro" id="IPR032466">
    <property type="entry name" value="Metal_Hydrolase"/>
</dbReference>
<comment type="similarity">
    <text evidence="1 5">Belongs to the metallo-dependent hydrolases superfamily. NagA family.</text>
</comment>
<keyword evidence="2" id="KW-0479">Metal-binding</keyword>
<evidence type="ECO:0000256" key="1">
    <source>
        <dbReference type="ARBA" id="ARBA00010716"/>
    </source>
</evidence>
<dbReference type="CDD" id="cd00854">
    <property type="entry name" value="NagA"/>
    <property type="match status" value="1"/>
</dbReference>
<dbReference type="Gene3D" id="2.30.40.10">
    <property type="entry name" value="Urease, subunit C, domain 1"/>
    <property type="match status" value="1"/>
</dbReference>